<feature type="region of interest" description="Disordered" evidence="2">
    <location>
        <begin position="1"/>
        <end position="33"/>
    </location>
</feature>
<dbReference type="OrthoDB" id="538768at2759"/>
<dbReference type="STRING" id="296587.C1FJ77"/>
<dbReference type="GO" id="GO:0005737">
    <property type="term" value="C:cytoplasm"/>
    <property type="evidence" value="ECO:0007669"/>
    <property type="project" value="TreeGrafter"/>
</dbReference>
<dbReference type="PANTHER" id="PTHR45982:SF1">
    <property type="entry name" value="REGULATOR OF CHROMOSOME CONDENSATION"/>
    <property type="match status" value="1"/>
</dbReference>
<dbReference type="InterPro" id="IPR051553">
    <property type="entry name" value="Ran_GTPase-activating"/>
</dbReference>
<dbReference type="Proteomes" id="UP000002009">
    <property type="component" value="Chromosome 12"/>
</dbReference>
<feature type="repeat" description="RCC1" evidence="1">
    <location>
        <begin position="112"/>
        <end position="171"/>
    </location>
</feature>
<sequence length="534" mass="57026">MKCWGRNDNGQLGYGDTNTRGNSPGSMGDNLPAVDLGPGQSAKFIALGADHTCVILGDGGVKCWGGNGYGQLGYGNTNNYNSGGSLAAVHFSPTVKTVAAGNSRMCVMLYGGSVKCWGRNDNGQLGYGDTNTRGNSPGSMGDNLPAVDFGSGRSAKFIATANHHTCAILDDGSTKCWGANPYGQLGYGDITNRGNSPESMGDGLPAVDFGSGRSAKFIAVGFEHTCAQLDDGSMKCWGRNAYGELGYGDTQYRGDGPGSMGDDLPSVFLGDFAVAEPWPYAIHPWVKMKKYGFNVDPNRCAARDYRSHCPRPMNVKTNADDWPSYVNPTPVNPNSCARDLYRTGGRVVFSLVDDNSVKDLPSSAAEIAAGFQNPNAFYIGNAELEAINIKSAKMCLERSKARGDSECNTNCLDIVDSHWSSCDAHAIFSSGTKNVIMAMTGQLAMGSCSSFYDGQTGCDSTTGDYCWSCGRNGKVGQASSIQNNWHAHNYGMNLRRDGGTDELYHYTTTASGKCAMVYENGDTYWDSFYIVVQE</sequence>
<dbReference type="Gene3D" id="2.130.10.30">
    <property type="entry name" value="Regulator of chromosome condensation 1/beta-lactamase-inhibitor protein II"/>
    <property type="match status" value="1"/>
</dbReference>
<dbReference type="SUPFAM" id="SSF50985">
    <property type="entry name" value="RCC1/BLIP-II"/>
    <property type="match status" value="1"/>
</dbReference>
<dbReference type="InterPro" id="IPR009091">
    <property type="entry name" value="RCC1/BLIP-II"/>
</dbReference>
<keyword evidence="4" id="KW-1185">Reference proteome</keyword>
<dbReference type="RefSeq" id="XP_002509284.1">
    <property type="nucleotide sequence ID" value="XM_002509238.1"/>
</dbReference>
<dbReference type="eggNOG" id="KOG1426">
    <property type="taxonomic scope" value="Eukaryota"/>
</dbReference>
<feature type="compositionally biased region" description="Polar residues" evidence="2">
    <location>
        <begin position="16"/>
        <end position="25"/>
    </location>
</feature>
<name>C1FJ77_MICCC</name>
<evidence type="ECO:0000256" key="2">
    <source>
        <dbReference type="SAM" id="MobiDB-lite"/>
    </source>
</evidence>
<dbReference type="GeneID" id="8248169"/>
<evidence type="ECO:0000313" key="3">
    <source>
        <dbReference type="EMBL" id="ACO70542.1"/>
    </source>
</evidence>
<dbReference type="Pfam" id="PF13540">
    <property type="entry name" value="RCC1_2"/>
    <property type="match status" value="4"/>
</dbReference>
<dbReference type="KEGG" id="mis:MICPUN_109277"/>
<dbReference type="AlphaFoldDB" id="C1FJ77"/>
<dbReference type="GO" id="GO:0005085">
    <property type="term" value="F:guanyl-nucleotide exchange factor activity"/>
    <property type="evidence" value="ECO:0007669"/>
    <property type="project" value="TreeGrafter"/>
</dbReference>
<dbReference type="PRINTS" id="PR00633">
    <property type="entry name" value="RCCNDNSATION"/>
</dbReference>
<accession>C1FJ77</accession>
<dbReference type="EMBL" id="CP001577">
    <property type="protein sequence ID" value="ACO70542.1"/>
    <property type="molecule type" value="Genomic_DNA"/>
</dbReference>
<feature type="repeat" description="RCC1" evidence="1">
    <location>
        <begin position="172"/>
        <end position="231"/>
    </location>
</feature>
<dbReference type="PROSITE" id="PS50012">
    <property type="entry name" value="RCC1_3"/>
    <property type="match status" value="3"/>
</dbReference>
<reference evidence="3 4" key="1">
    <citation type="journal article" date="2009" name="Science">
        <title>Green evolution and dynamic adaptations revealed by genomes of the marine picoeukaryotes Micromonas.</title>
        <authorList>
            <person name="Worden A.Z."/>
            <person name="Lee J.H."/>
            <person name="Mock T."/>
            <person name="Rouze P."/>
            <person name="Simmons M.P."/>
            <person name="Aerts A.L."/>
            <person name="Allen A.E."/>
            <person name="Cuvelier M.L."/>
            <person name="Derelle E."/>
            <person name="Everett M.V."/>
            <person name="Foulon E."/>
            <person name="Grimwood J."/>
            <person name="Gundlach H."/>
            <person name="Henrissat B."/>
            <person name="Napoli C."/>
            <person name="McDonald S.M."/>
            <person name="Parker M.S."/>
            <person name="Rombauts S."/>
            <person name="Salamov A."/>
            <person name="Von Dassow P."/>
            <person name="Badger J.H."/>
            <person name="Coutinho P.M."/>
            <person name="Demir E."/>
            <person name="Dubchak I."/>
            <person name="Gentemann C."/>
            <person name="Eikrem W."/>
            <person name="Gready J.E."/>
            <person name="John U."/>
            <person name="Lanier W."/>
            <person name="Lindquist E.A."/>
            <person name="Lucas S."/>
            <person name="Mayer K.F."/>
            <person name="Moreau H."/>
            <person name="Not F."/>
            <person name="Otillar R."/>
            <person name="Panaud O."/>
            <person name="Pangilinan J."/>
            <person name="Paulsen I."/>
            <person name="Piegu B."/>
            <person name="Poliakov A."/>
            <person name="Robbens S."/>
            <person name="Schmutz J."/>
            <person name="Toulza E."/>
            <person name="Wyss T."/>
            <person name="Zelensky A."/>
            <person name="Zhou K."/>
            <person name="Armbrust E.V."/>
            <person name="Bhattacharya D."/>
            <person name="Goodenough U.W."/>
            <person name="Van de Peer Y."/>
            <person name="Grigoriev I.V."/>
        </authorList>
    </citation>
    <scope>NUCLEOTIDE SEQUENCE [LARGE SCALE GENOMIC DNA]</scope>
    <source>
        <strain evidence="4">RCC299 / NOUM17</strain>
    </source>
</reference>
<evidence type="ECO:0000256" key="1">
    <source>
        <dbReference type="PROSITE-ProRule" id="PRU00235"/>
    </source>
</evidence>
<protein>
    <submittedName>
        <fullName evidence="3">Uncharacterized protein</fullName>
    </submittedName>
</protein>
<gene>
    <name evidence="3" type="ORF">MICPUN_109277</name>
</gene>
<evidence type="ECO:0000313" key="4">
    <source>
        <dbReference type="Proteomes" id="UP000002009"/>
    </source>
</evidence>
<proteinExistence type="predicted"/>
<organism evidence="3 4">
    <name type="scientific">Micromonas commoda (strain RCC299 / NOUM17 / CCMP2709)</name>
    <name type="common">Picoplanktonic green alga</name>
    <dbReference type="NCBI Taxonomy" id="296587"/>
    <lineage>
        <taxon>Eukaryota</taxon>
        <taxon>Viridiplantae</taxon>
        <taxon>Chlorophyta</taxon>
        <taxon>Mamiellophyceae</taxon>
        <taxon>Mamiellales</taxon>
        <taxon>Mamiellaceae</taxon>
        <taxon>Micromonas</taxon>
    </lineage>
</organism>
<feature type="repeat" description="RCC1" evidence="1">
    <location>
        <begin position="1"/>
        <end position="58"/>
    </location>
</feature>
<dbReference type="PANTHER" id="PTHR45982">
    <property type="entry name" value="REGULATOR OF CHROMOSOME CONDENSATION"/>
    <property type="match status" value="1"/>
</dbReference>
<dbReference type="InParanoid" id="C1FJ77"/>
<dbReference type="InterPro" id="IPR000408">
    <property type="entry name" value="Reg_chr_condens"/>
</dbReference>